<feature type="domain" description="Response regulatory" evidence="6">
    <location>
        <begin position="384"/>
        <end position="499"/>
    </location>
</feature>
<comment type="caution">
    <text evidence="7">The sequence shown here is derived from an EMBL/GenBank/DDBJ whole genome shotgun (WGS) entry which is preliminary data.</text>
</comment>
<dbReference type="InterPro" id="IPR036890">
    <property type="entry name" value="HATPase_C_sf"/>
</dbReference>
<dbReference type="Pfam" id="PF00072">
    <property type="entry name" value="Response_reg"/>
    <property type="match status" value="1"/>
</dbReference>
<keyword evidence="8" id="KW-1185">Reference proteome</keyword>
<comment type="catalytic activity">
    <reaction evidence="1">
        <text>ATP + protein L-histidine = ADP + protein N-phospho-L-histidine.</text>
        <dbReference type="EC" id="2.7.13.3"/>
    </reaction>
</comment>
<dbReference type="Proteomes" id="UP000675880">
    <property type="component" value="Unassembled WGS sequence"/>
</dbReference>
<keyword evidence="7" id="KW-0418">Kinase</keyword>
<feature type="domain" description="Histidine kinase" evidence="5">
    <location>
        <begin position="141"/>
        <end position="363"/>
    </location>
</feature>
<dbReference type="EMBL" id="CAJNBJ010000016">
    <property type="protein sequence ID" value="CAE6757826.1"/>
    <property type="molecule type" value="Genomic_DNA"/>
</dbReference>
<reference evidence="7 8" key="1">
    <citation type="submission" date="2021-02" db="EMBL/GenBank/DDBJ databases">
        <authorList>
            <person name="Han P."/>
        </authorList>
    </citation>
    <scope>NUCLEOTIDE SEQUENCE [LARGE SCALE GENOMIC DNA]</scope>
    <source>
        <strain evidence="7">Candidatus Nitrospira sp. ZN2</strain>
    </source>
</reference>
<dbReference type="SMART" id="SM00388">
    <property type="entry name" value="HisKA"/>
    <property type="match status" value="1"/>
</dbReference>
<dbReference type="SUPFAM" id="SSF47384">
    <property type="entry name" value="Homodimeric domain of signal transducing histidine kinase"/>
    <property type="match status" value="1"/>
</dbReference>
<name>A0ABN7LLQ2_9BACT</name>
<evidence type="ECO:0000313" key="7">
    <source>
        <dbReference type="EMBL" id="CAE6757826.1"/>
    </source>
</evidence>
<dbReference type="InterPro" id="IPR001789">
    <property type="entry name" value="Sig_transdc_resp-reg_receiver"/>
</dbReference>
<dbReference type="PROSITE" id="PS50109">
    <property type="entry name" value="HIS_KIN"/>
    <property type="match status" value="1"/>
</dbReference>
<feature type="modified residue" description="4-aspartylphosphate" evidence="4">
    <location>
        <position position="435"/>
    </location>
</feature>
<dbReference type="SUPFAM" id="SSF52172">
    <property type="entry name" value="CheY-like"/>
    <property type="match status" value="1"/>
</dbReference>
<dbReference type="PROSITE" id="PS50110">
    <property type="entry name" value="RESPONSE_REGULATORY"/>
    <property type="match status" value="1"/>
</dbReference>
<dbReference type="Gene3D" id="3.40.50.2300">
    <property type="match status" value="1"/>
</dbReference>
<keyword evidence="7" id="KW-0808">Transferase</keyword>
<dbReference type="InterPro" id="IPR004358">
    <property type="entry name" value="Sig_transdc_His_kin-like_C"/>
</dbReference>
<proteinExistence type="predicted"/>
<sequence length="505" mass="54539">MTGSPQSSNGRSYDPQVLLNSQPVVVTVIDPAGHAVQFQNQTSLGTFGDMAGARCHEKIAGKPSPCDFCRMPDALIRDGVVSEQVDMPDGRRLLFHWAKAPTVDGRVHVIETIVDLTQRKQDEQSARQSQKMEALGRLAAGIAHDFNNLLMVVIGHAQRVAQQLGSHPCHHEIEVIGQAGTRAAALTKKLLTFSRRQVLEQRDVPLNTLIRDMEDILRRLIGEQIQTVIVLDPQAGHVLGDPVQIEQVLLNLALNARDAMAEGGILTIETGNADLDDAYVRAHPGAIPGPYVKLVVEDTGSGIDGETLAHIFEPFFSTKASDKGTGLGLATVYGIVKESRGYIDVTSQLGKGSRFTVMLPRVPSQAAEAEQVAAPRPKPETSATILLVEDDEGIRRLVSAVLRDRGYEVLAAADGVEALQMLQLRKGGCDLLITDVILPRMKAAVLAQGARTMFPDIRVLYISGYAGDMLGAHGVDAQAAYLQKPFLPQAIIDKVAELLLPGRPQ</sequence>
<dbReference type="InterPro" id="IPR011006">
    <property type="entry name" value="CheY-like_superfamily"/>
</dbReference>
<dbReference type="Pfam" id="PF02518">
    <property type="entry name" value="HATPase_c"/>
    <property type="match status" value="1"/>
</dbReference>
<dbReference type="Gene3D" id="3.30.450.20">
    <property type="entry name" value="PAS domain"/>
    <property type="match status" value="1"/>
</dbReference>
<evidence type="ECO:0000256" key="1">
    <source>
        <dbReference type="ARBA" id="ARBA00000085"/>
    </source>
</evidence>
<dbReference type="SMART" id="SM00448">
    <property type="entry name" value="REC"/>
    <property type="match status" value="1"/>
</dbReference>
<gene>
    <name evidence="7" type="ORF">NSPZN2_30493</name>
</gene>
<protein>
    <recommendedName>
        <fullName evidence="2">histidine kinase</fullName>
        <ecNumber evidence="2">2.7.13.3</ecNumber>
    </recommendedName>
</protein>
<dbReference type="InterPro" id="IPR005467">
    <property type="entry name" value="His_kinase_dom"/>
</dbReference>
<accession>A0ABN7LLQ2</accession>
<evidence type="ECO:0000256" key="4">
    <source>
        <dbReference type="PROSITE-ProRule" id="PRU00169"/>
    </source>
</evidence>
<dbReference type="PANTHER" id="PTHR43065:SF42">
    <property type="entry name" value="TWO-COMPONENT SENSOR PPRA"/>
    <property type="match status" value="1"/>
</dbReference>
<evidence type="ECO:0000256" key="2">
    <source>
        <dbReference type="ARBA" id="ARBA00012438"/>
    </source>
</evidence>
<dbReference type="InterPro" id="IPR003594">
    <property type="entry name" value="HATPase_dom"/>
</dbReference>
<dbReference type="SUPFAM" id="SSF55874">
    <property type="entry name" value="ATPase domain of HSP90 chaperone/DNA topoisomerase II/histidine kinase"/>
    <property type="match status" value="1"/>
</dbReference>
<dbReference type="SMART" id="SM00387">
    <property type="entry name" value="HATPase_c"/>
    <property type="match status" value="1"/>
</dbReference>
<evidence type="ECO:0000259" key="5">
    <source>
        <dbReference type="PROSITE" id="PS50109"/>
    </source>
</evidence>
<dbReference type="Gene3D" id="3.30.565.10">
    <property type="entry name" value="Histidine kinase-like ATPase, C-terminal domain"/>
    <property type="match status" value="1"/>
</dbReference>
<evidence type="ECO:0000313" key="8">
    <source>
        <dbReference type="Proteomes" id="UP000675880"/>
    </source>
</evidence>
<dbReference type="PANTHER" id="PTHR43065">
    <property type="entry name" value="SENSOR HISTIDINE KINASE"/>
    <property type="match status" value="1"/>
</dbReference>
<evidence type="ECO:0000259" key="6">
    <source>
        <dbReference type="PROSITE" id="PS50110"/>
    </source>
</evidence>
<dbReference type="InterPro" id="IPR036097">
    <property type="entry name" value="HisK_dim/P_sf"/>
</dbReference>
<dbReference type="RefSeq" id="WP_213042647.1">
    <property type="nucleotide sequence ID" value="NZ_CAJNBJ010000016.1"/>
</dbReference>
<dbReference type="EC" id="2.7.13.3" evidence="2"/>
<evidence type="ECO:0000256" key="3">
    <source>
        <dbReference type="ARBA" id="ARBA00022553"/>
    </source>
</evidence>
<organism evidence="7 8">
    <name type="scientific">Nitrospira defluvii</name>
    <dbReference type="NCBI Taxonomy" id="330214"/>
    <lineage>
        <taxon>Bacteria</taxon>
        <taxon>Pseudomonadati</taxon>
        <taxon>Nitrospirota</taxon>
        <taxon>Nitrospiria</taxon>
        <taxon>Nitrospirales</taxon>
        <taxon>Nitrospiraceae</taxon>
        <taxon>Nitrospira</taxon>
    </lineage>
</organism>
<dbReference type="PRINTS" id="PR00344">
    <property type="entry name" value="BCTRLSENSOR"/>
</dbReference>
<keyword evidence="3 4" id="KW-0597">Phosphoprotein</keyword>
<dbReference type="Gene3D" id="1.10.287.130">
    <property type="match status" value="1"/>
</dbReference>
<dbReference type="InterPro" id="IPR003661">
    <property type="entry name" value="HisK_dim/P_dom"/>
</dbReference>
<dbReference type="GO" id="GO:0004673">
    <property type="term" value="F:protein histidine kinase activity"/>
    <property type="evidence" value="ECO:0007669"/>
    <property type="project" value="UniProtKB-EC"/>
</dbReference>